<dbReference type="CDD" id="cd02516">
    <property type="entry name" value="CDP-ME_synthetase"/>
    <property type="match status" value="1"/>
</dbReference>
<keyword evidence="4 7" id="KW-0808">Transferase</keyword>
<feature type="site" description="Positions MEP for the nucleophilic attack" evidence="7">
    <location>
        <position position="154"/>
    </location>
</feature>
<dbReference type="PANTHER" id="PTHR32125:SF4">
    <property type="entry name" value="2-C-METHYL-D-ERYTHRITOL 4-PHOSPHATE CYTIDYLYLTRANSFERASE, CHLOROPLASTIC"/>
    <property type="match status" value="1"/>
</dbReference>
<evidence type="ECO:0000256" key="1">
    <source>
        <dbReference type="ARBA" id="ARBA00001282"/>
    </source>
</evidence>
<dbReference type="AlphaFoldDB" id="A0A1M5T0B1"/>
<dbReference type="Pfam" id="PF01128">
    <property type="entry name" value="IspD"/>
    <property type="match status" value="1"/>
</dbReference>
<keyword evidence="6 7" id="KW-0414">Isoprene biosynthesis</keyword>
<protein>
    <recommendedName>
        <fullName evidence="7">2-C-methyl-D-erythritol 4-phosphate cytidylyltransferase</fullName>
        <ecNumber evidence="7">2.7.7.60</ecNumber>
    </recommendedName>
    <alternativeName>
        <fullName evidence="7">4-diphosphocytidyl-2C-methyl-D-erythritol synthase</fullName>
    </alternativeName>
    <alternativeName>
        <fullName evidence="7">MEP cytidylyltransferase</fullName>
        <shortName evidence="7">MCT</shortName>
    </alternativeName>
</protein>
<dbReference type="PROSITE" id="PS01295">
    <property type="entry name" value="ISPD"/>
    <property type="match status" value="1"/>
</dbReference>
<dbReference type="InterPro" id="IPR029044">
    <property type="entry name" value="Nucleotide-diphossugar_trans"/>
</dbReference>
<evidence type="ECO:0000256" key="7">
    <source>
        <dbReference type="HAMAP-Rule" id="MF_00108"/>
    </source>
</evidence>
<dbReference type="NCBIfam" id="TIGR00453">
    <property type="entry name" value="ispD"/>
    <property type="match status" value="1"/>
</dbReference>
<proteinExistence type="inferred from homology"/>
<keyword evidence="5 7" id="KW-0548">Nucleotidyltransferase</keyword>
<evidence type="ECO:0000256" key="5">
    <source>
        <dbReference type="ARBA" id="ARBA00022695"/>
    </source>
</evidence>
<dbReference type="GO" id="GO:0019288">
    <property type="term" value="P:isopentenyl diphosphate biosynthetic process, methylerythritol 4-phosphate pathway"/>
    <property type="evidence" value="ECO:0007669"/>
    <property type="project" value="UniProtKB-UniRule"/>
</dbReference>
<organism evidence="8 9">
    <name type="scientific">Tepidibacter thalassicus DSM 15285</name>
    <dbReference type="NCBI Taxonomy" id="1123350"/>
    <lineage>
        <taxon>Bacteria</taxon>
        <taxon>Bacillati</taxon>
        <taxon>Bacillota</taxon>
        <taxon>Clostridia</taxon>
        <taxon>Peptostreptococcales</taxon>
        <taxon>Peptostreptococcaceae</taxon>
        <taxon>Tepidibacter</taxon>
    </lineage>
</organism>
<dbReference type="InterPro" id="IPR001228">
    <property type="entry name" value="IspD"/>
</dbReference>
<accession>A0A1M5T0B1</accession>
<dbReference type="InterPro" id="IPR034683">
    <property type="entry name" value="IspD/TarI"/>
</dbReference>
<dbReference type="SUPFAM" id="SSF53448">
    <property type="entry name" value="Nucleotide-diphospho-sugar transferases"/>
    <property type="match status" value="1"/>
</dbReference>
<comment type="pathway">
    <text evidence="2 7">Isoprenoid biosynthesis; isopentenyl diphosphate biosynthesis via DXP pathway; isopentenyl diphosphate from 1-deoxy-D-xylulose 5-phosphate: step 2/6.</text>
</comment>
<evidence type="ECO:0000256" key="6">
    <source>
        <dbReference type="ARBA" id="ARBA00023229"/>
    </source>
</evidence>
<reference evidence="9" key="1">
    <citation type="submission" date="2016-11" db="EMBL/GenBank/DDBJ databases">
        <authorList>
            <person name="Varghese N."/>
            <person name="Submissions S."/>
        </authorList>
    </citation>
    <scope>NUCLEOTIDE SEQUENCE [LARGE SCALE GENOMIC DNA]</scope>
    <source>
        <strain evidence="9">DSM 15285</strain>
    </source>
</reference>
<dbReference type="OrthoDB" id="9806837at2"/>
<dbReference type="Gene3D" id="3.90.550.10">
    <property type="entry name" value="Spore Coat Polysaccharide Biosynthesis Protein SpsA, Chain A"/>
    <property type="match status" value="1"/>
</dbReference>
<evidence type="ECO:0000313" key="8">
    <source>
        <dbReference type="EMBL" id="SHH44224.1"/>
    </source>
</evidence>
<comment type="function">
    <text evidence="7">Catalyzes the formation of 4-diphosphocytidyl-2-C-methyl-D-erythritol from CTP and 2-C-methyl-D-erythritol 4-phosphate (MEP).</text>
</comment>
<comment type="catalytic activity">
    <reaction evidence="1 7">
        <text>2-C-methyl-D-erythritol 4-phosphate + CTP + H(+) = 4-CDP-2-C-methyl-D-erythritol + diphosphate</text>
        <dbReference type="Rhea" id="RHEA:13429"/>
        <dbReference type="ChEBI" id="CHEBI:15378"/>
        <dbReference type="ChEBI" id="CHEBI:33019"/>
        <dbReference type="ChEBI" id="CHEBI:37563"/>
        <dbReference type="ChEBI" id="CHEBI:57823"/>
        <dbReference type="ChEBI" id="CHEBI:58262"/>
        <dbReference type="EC" id="2.7.7.60"/>
    </reaction>
</comment>
<dbReference type="EC" id="2.7.7.60" evidence="7"/>
<evidence type="ECO:0000256" key="4">
    <source>
        <dbReference type="ARBA" id="ARBA00022679"/>
    </source>
</evidence>
<dbReference type="HAMAP" id="MF_00108">
    <property type="entry name" value="IspD"/>
    <property type="match status" value="1"/>
</dbReference>
<evidence type="ECO:0000256" key="3">
    <source>
        <dbReference type="ARBA" id="ARBA00009789"/>
    </source>
</evidence>
<dbReference type="GO" id="GO:0050518">
    <property type="term" value="F:2-C-methyl-D-erythritol 4-phosphate cytidylyltransferase activity"/>
    <property type="evidence" value="ECO:0007669"/>
    <property type="project" value="UniProtKB-UniRule"/>
</dbReference>
<evidence type="ECO:0000256" key="2">
    <source>
        <dbReference type="ARBA" id="ARBA00004787"/>
    </source>
</evidence>
<dbReference type="Proteomes" id="UP000242520">
    <property type="component" value="Unassembled WGS sequence"/>
</dbReference>
<feature type="site" description="Transition state stabilizer" evidence="7">
    <location>
        <position position="21"/>
    </location>
</feature>
<feature type="site" description="Transition state stabilizer" evidence="7">
    <location>
        <position position="14"/>
    </location>
</feature>
<dbReference type="UniPathway" id="UPA00056">
    <property type="reaction ID" value="UER00093"/>
</dbReference>
<gene>
    <name evidence="7" type="primary">ispD</name>
    <name evidence="8" type="ORF">SAMN02744040_01985</name>
</gene>
<feature type="site" description="Positions MEP for the nucleophilic attack" evidence="7">
    <location>
        <position position="210"/>
    </location>
</feature>
<dbReference type="InterPro" id="IPR018294">
    <property type="entry name" value="ISPD_synthase_CS"/>
</dbReference>
<evidence type="ECO:0000313" key="9">
    <source>
        <dbReference type="Proteomes" id="UP000242520"/>
    </source>
</evidence>
<keyword evidence="9" id="KW-1185">Reference proteome</keyword>
<dbReference type="RefSeq" id="WP_072725990.1">
    <property type="nucleotide sequence ID" value="NZ_FQXH01000026.1"/>
</dbReference>
<dbReference type="EMBL" id="FQXH01000026">
    <property type="protein sequence ID" value="SHH44224.1"/>
    <property type="molecule type" value="Genomic_DNA"/>
</dbReference>
<comment type="similarity">
    <text evidence="3 7">Belongs to the IspD/TarI cytidylyltransferase family. IspD subfamily.</text>
</comment>
<dbReference type="FunFam" id="3.90.550.10:FF:000003">
    <property type="entry name" value="2-C-methyl-D-erythritol 4-phosphate cytidylyltransferase"/>
    <property type="match status" value="1"/>
</dbReference>
<sequence>MNSVVIVAAGKGKRMNSNINKQYIKLNEKEIITYTIEVFDKNKNIDEIIVVIRKDEEKFFMEHILNRYKFNKNIKIAYGGNERQDSVYNGIKKVDSDCDIVLIHDGARPFITDEIINNSIKEAKKNKAVVVGVPVKDTIKILDDNNIIKGTPKRKYLWAVQTPQVFEYRLIKRAYEKAFEENYYGTDDATLVEKYGYNVKMIMGSYENIKITTKEDINFGEEILRIRNVCGG</sequence>
<name>A0A1M5T0B1_9FIRM</name>
<dbReference type="InterPro" id="IPR050088">
    <property type="entry name" value="IspD/TarI_cytidylyltransf_bact"/>
</dbReference>
<dbReference type="PANTHER" id="PTHR32125">
    <property type="entry name" value="2-C-METHYL-D-ERYTHRITOL 4-PHOSPHATE CYTIDYLYLTRANSFERASE, CHLOROPLASTIC"/>
    <property type="match status" value="1"/>
</dbReference>
<dbReference type="STRING" id="1123350.SAMN02744040_01985"/>